<evidence type="ECO:0000256" key="6">
    <source>
        <dbReference type="SAM" id="Phobius"/>
    </source>
</evidence>
<dbReference type="KEGG" id="cin:100180652"/>
<proteinExistence type="inferred from homology"/>
<reference evidence="8" key="1">
    <citation type="journal article" date="2002" name="Science">
        <title>The draft genome of Ciona intestinalis: insights into chordate and vertebrate origins.</title>
        <authorList>
            <person name="Dehal P."/>
            <person name="Satou Y."/>
            <person name="Campbell R.K."/>
            <person name="Chapman J."/>
            <person name="Degnan B."/>
            <person name="De Tomaso A."/>
            <person name="Davidson B."/>
            <person name="Di Gregorio A."/>
            <person name="Gelpke M."/>
            <person name="Goodstein D.M."/>
            <person name="Harafuji N."/>
            <person name="Hastings K.E."/>
            <person name="Ho I."/>
            <person name="Hotta K."/>
            <person name="Huang W."/>
            <person name="Kawashima T."/>
            <person name="Lemaire P."/>
            <person name="Martinez D."/>
            <person name="Meinertzhagen I.A."/>
            <person name="Necula S."/>
            <person name="Nonaka M."/>
            <person name="Putnam N."/>
            <person name="Rash S."/>
            <person name="Saiga H."/>
            <person name="Satake M."/>
            <person name="Terry A."/>
            <person name="Yamada L."/>
            <person name="Wang H.G."/>
            <person name="Awazu S."/>
            <person name="Azumi K."/>
            <person name="Boore J."/>
            <person name="Branno M."/>
            <person name="Chin-Bow S."/>
            <person name="DeSantis R."/>
            <person name="Doyle S."/>
            <person name="Francino P."/>
            <person name="Keys D.N."/>
            <person name="Haga S."/>
            <person name="Hayashi H."/>
            <person name="Hino K."/>
            <person name="Imai K.S."/>
            <person name="Inaba K."/>
            <person name="Kano S."/>
            <person name="Kobayashi K."/>
            <person name="Kobayashi M."/>
            <person name="Lee B.I."/>
            <person name="Makabe K.W."/>
            <person name="Manohar C."/>
            <person name="Matassi G."/>
            <person name="Medina M."/>
            <person name="Mochizuki Y."/>
            <person name="Mount S."/>
            <person name="Morishita T."/>
            <person name="Miura S."/>
            <person name="Nakayama A."/>
            <person name="Nishizaka S."/>
            <person name="Nomoto H."/>
            <person name="Ohta F."/>
            <person name="Oishi K."/>
            <person name="Rigoutsos I."/>
            <person name="Sano M."/>
            <person name="Sasaki A."/>
            <person name="Sasakura Y."/>
            <person name="Shoguchi E."/>
            <person name="Shin-i T."/>
            <person name="Spagnuolo A."/>
            <person name="Stainier D."/>
            <person name="Suzuki M.M."/>
            <person name="Tassy O."/>
            <person name="Takatori N."/>
            <person name="Tokuoka M."/>
            <person name="Yagi K."/>
            <person name="Yoshizaki F."/>
            <person name="Wada S."/>
            <person name="Zhang C."/>
            <person name="Hyatt P.D."/>
            <person name="Larimer F."/>
            <person name="Detter C."/>
            <person name="Doggett N."/>
            <person name="Glavina T."/>
            <person name="Hawkins T."/>
            <person name="Richardson P."/>
            <person name="Lucas S."/>
            <person name="Kohara Y."/>
            <person name="Levine M."/>
            <person name="Satoh N."/>
            <person name="Rokhsar D.S."/>
        </authorList>
    </citation>
    <scope>NUCLEOTIDE SEQUENCE [LARGE SCALE GENOMIC DNA]</scope>
</reference>
<evidence type="ECO:0000256" key="5">
    <source>
        <dbReference type="ARBA" id="ARBA00023136"/>
    </source>
</evidence>
<accession>H2XVS0</accession>
<comment type="similarity">
    <text evidence="2">Belongs to the MS4A family.</text>
</comment>
<feature type="transmembrane region" description="Helical" evidence="6">
    <location>
        <begin position="60"/>
        <end position="80"/>
    </location>
</feature>
<reference evidence="7" key="3">
    <citation type="submission" date="2025-09" db="UniProtKB">
        <authorList>
            <consortium name="Ensembl"/>
        </authorList>
    </citation>
    <scope>IDENTIFICATION</scope>
</reference>
<dbReference type="Ensembl" id="ENSCINT00000034318.1">
    <property type="protein sequence ID" value="ENSCINP00000033754.1"/>
    <property type="gene ID" value="ENSCING00000020258.1"/>
</dbReference>
<comment type="subcellular location">
    <subcellularLocation>
        <location evidence="1">Membrane</location>
        <topology evidence="1">Multi-pass membrane protein</topology>
    </subcellularLocation>
</comment>
<evidence type="ECO:0000256" key="3">
    <source>
        <dbReference type="ARBA" id="ARBA00022692"/>
    </source>
</evidence>
<dbReference type="InParanoid" id="H2XVS0"/>
<accession>A0A1W2WM44</accession>
<feature type="transmembrane region" description="Helical" evidence="6">
    <location>
        <begin position="28"/>
        <end position="48"/>
    </location>
</feature>
<name>H2XVS0_CIOIN</name>
<dbReference type="OrthoDB" id="10071849at2759"/>
<reference evidence="7" key="2">
    <citation type="submission" date="2025-08" db="UniProtKB">
        <authorList>
            <consortium name="Ensembl"/>
        </authorList>
    </citation>
    <scope>IDENTIFICATION</scope>
</reference>
<evidence type="ECO:0000256" key="4">
    <source>
        <dbReference type="ARBA" id="ARBA00022989"/>
    </source>
</evidence>
<feature type="transmembrane region" description="Helical" evidence="6">
    <location>
        <begin position="87"/>
        <end position="109"/>
    </location>
</feature>
<dbReference type="PANTHER" id="PTHR23320:SF158">
    <property type="entry name" value="CREB-BINDING PROTEIN-LIKE ISOFORM X1"/>
    <property type="match status" value="1"/>
</dbReference>
<keyword evidence="8" id="KW-1185">Reference proteome</keyword>
<dbReference type="InterPro" id="IPR007237">
    <property type="entry name" value="CD20-like"/>
</dbReference>
<dbReference type="PANTHER" id="PTHR23320">
    <property type="entry name" value="MEMBRANE-SPANNING 4-DOMAINS SUBFAMILY A MS4A -RELATED"/>
    <property type="match status" value="1"/>
</dbReference>
<gene>
    <name evidence="7" type="primary">LOC100180652</name>
</gene>
<keyword evidence="4 6" id="KW-1133">Transmembrane helix</keyword>
<dbReference type="GO" id="GO:0016020">
    <property type="term" value="C:membrane"/>
    <property type="evidence" value="ECO:0007669"/>
    <property type="project" value="UniProtKB-SubCell"/>
</dbReference>
<organism evidence="7 8">
    <name type="scientific">Ciona intestinalis</name>
    <name type="common">Transparent sea squirt</name>
    <name type="synonym">Ascidia intestinalis</name>
    <dbReference type="NCBI Taxonomy" id="7719"/>
    <lineage>
        <taxon>Eukaryota</taxon>
        <taxon>Metazoa</taxon>
        <taxon>Chordata</taxon>
        <taxon>Tunicata</taxon>
        <taxon>Ascidiacea</taxon>
        <taxon>Phlebobranchia</taxon>
        <taxon>Cionidae</taxon>
        <taxon>Ciona</taxon>
    </lineage>
</organism>
<evidence type="ECO:0000313" key="7">
    <source>
        <dbReference type="Ensembl" id="ENSCINP00000033754.1"/>
    </source>
</evidence>
<dbReference type="GeneID" id="100180652"/>
<dbReference type="GeneTree" id="ENSGT01150000289052"/>
<keyword evidence="3 6" id="KW-0812">Transmembrane</keyword>
<dbReference type="Proteomes" id="UP000008144">
    <property type="component" value="Unassembled WGS sequence"/>
</dbReference>
<protein>
    <submittedName>
        <fullName evidence="7">Membrane-spanning 4-domains subfamily A member 18-like</fullName>
    </submittedName>
</protein>
<evidence type="ECO:0000313" key="8">
    <source>
        <dbReference type="Proteomes" id="UP000008144"/>
    </source>
</evidence>
<sequence>MDPNYQLMPDVVNDNLPGLKFTKIYSRLGIVQVVIAVLSITLSTTTVVMEHNLQGYSINMGSGIWCGALFLVSGVFCIVSGKKPSHCWITTGLVLSILSAVFAAAMASFEVTCALYNEASGRVSTDVDITSYEDGNVQVCTVLQNGSVSRTNLESRTHLETKKYSCYNQDTENSVSI</sequence>
<dbReference type="Pfam" id="PF04103">
    <property type="entry name" value="CD20"/>
    <property type="match status" value="1"/>
</dbReference>
<keyword evidence="5 6" id="KW-0472">Membrane</keyword>
<evidence type="ECO:0000256" key="2">
    <source>
        <dbReference type="ARBA" id="ARBA00009565"/>
    </source>
</evidence>
<dbReference type="RefSeq" id="XP_002131499.1">
    <property type="nucleotide sequence ID" value="XM_002131463.4"/>
</dbReference>
<evidence type="ECO:0000256" key="1">
    <source>
        <dbReference type="ARBA" id="ARBA00004141"/>
    </source>
</evidence>
<dbReference type="HOGENOM" id="CLU_1517394_0_0_1"/>
<dbReference type="InterPro" id="IPR030417">
    <property type="entry name" value="MS4A"/>
</dbReference>
<dbReference type="AlphaFoldDB" id="H2XVS0"/>